<dbReference type="AlphaFoldDB" id="A0A2U3L6R0"/>
<accession>A0A2U3L6R0</accession>
<sequence>MASEQLQSFRAFIQAAEEGAAIPPVDEHDLKCLHELCVERAKRYCGKDGVVTLDAMARACSPSANLPAVWLRHSQLRALYRQGLLAEWQNGTALDDAVFQLAATIPMNGTDLAPEAFLQHLRSASPVR</sequence>
<name>A0A2U3L6R0_9BACT</name>
<evidence type="ECO:0000313" key="2">
    <source>
        <dbReference type="Proteomes" id="UP000238701"/>
    </source>
</evidence>
<protein>
    <submittedName>
        <fullName evidence="1">Uncharacterized protein</fullName>
    </submittedName>
</protein>
<dbReference type="Proteomes" id="UP000238701">
    <property type="component" value="Unassembled WGS sequence"/>
</dbReference>
<organism evidence="1 2">
    <name type="scientific">Candidatus Sulfotelmatobacter kueseliae</name>
    <dbReference type="NCBI Taxonomy" id="2042962"/>
    <lineage>
        <taxon>Bacteria</taxon>
        <taxon>Pseudomonadati</taxon>
        <taxon>Acidobacteriota</taxon>
        <taxon>Terriglobia</taxon>
        <taxon>Terriglobales</taxon>
        <taxon>Candidatus Korobacteraceae</taxon>
        <taxon>Candidatus Sulfotelmatobacter</taxon>
    </lineage>
</organism>
<gene>
    <name evidence="1" type="ORF">SBA1_760001</name>
</gene>
<reference evidence="2" key="1">
    <citation type="submission" date="2018-02" db="EMBL/GenBank/DDBJ databases">
        <authorList>
            <person name="Hausmann B."/>
        </authorList>
    </citation>
    <scope>NUCLEOTIDE SEQUENCE [LARGE SCALE GENOMIC DNA]</scope>
    <source>
        <strain evidence="2">Peat soil MAG SbA1</strain>
    </source>
</reference>
<evidence type="ECO:0000313" key="1">
    <source>
        <dbReference type="EMBL" id="SPF47611.1"/>
    </source>
</evidence>
<proteinExistence type="predicted"/>
<dbReference type="EMBL" id="OMOD01000173">
    <property type="protein sequence ID" value="SPF47611.1"/>
    <property type="molecule type" value="Genomic_DNA"/>
</dbReference>